<feature type="transmembrane region" description="Helical" evidence="14">
    <location>
        <begin position="185"/>
        <end position="209"/>
    </location>
</feature>
<dbReference type="InterPro" id="IPR007482">
    <property type="entry name" value="Tyr_Pase-like_PTPLA"/>
</dbReference>
<comment type="caution">
    <text evidence="14">Lacks conserved residue(s) required for the propagation of feature annotation.</text>
</comment>
<comment type="pathway">
    <text evidence="2 14">Lipid metabolism; fatty acid biosynthesis.</text>
</comment>
<keyword evidence="14" id="KW-0256">Endoplasmic reticulum</keyword>
<dbReference type="GO" id="GO:0030497">
    <property type="term" value="P:fatty acid elongation"/>
    <property type="evidence" value="ECO:0007669"/>
    <property type="project" value="TreeGrafter"/>
</dbReference>
<evidence type="ECO:0000256" key="10">
    <source>
        <dbReference type="ARBA" id="ARBA00023136"/>
    </source>
</evidence>
<evidence type="ECO:0000256" key="4">
    <source>
        <dbReference type="ARBA" id="ARBA00013122"/>
    </source>
</evidence>
<evidence type="ECO:0000256" key="7">
    <source>
        <dbReference type="ARBA" id="ARBA00022832"/>
    </source>
</evidence>
<evidence type="ECO:0000256" key="1">
    <source>
        <dbReference type="ARBA" id="ARBA00004141"/>
    </source>
</evidence>
<keyword evidence="8 14" id="KW-1133">Transmembrane helix</keyword>
<feature type="transmembrane region" description="Helical" evidence="14">
    <location>
        <begin position="140"/>
        <end position="165"/>
    </location>
</feature>
<evidence type="ECO:0000256" key="2">
    <source>
        <dbReference type="ARBA" id="ARBA00005194"/>
    </source>
</evidence>
<name>A0A6J3JTA3_9HYME</name>
<feature type="transmembrane region" description="Helical" evidence="14">
    <location>
        <begin position="12"/>
        <end position="33"/>
    </location>
</feature>
<dbReference type="Proteomes" id="UP000504631">
    <property type="component" value="Unplaced"/>
</dbReference>
<comment type="similarity">
    <text evidence="3 14">Belongs to the very long-chain fatty acids dehydratase HACD family.</text>
</comment>
<keyword evidence="9 14" id="KW-0443">Lipid metabolism</keyword>
<dbReference type="GO" id="GO:0102158">
    <property type="term" value="F:very-long-chain (3R)-3-hydroxyacyl-CoA dehydratase activity"/>
    <property type="evidence" value="ECO:0007669"/>
    <property type="project" value="UniProtKB-EC"/>
</dbReference>
<evidence type="ECO:0000256" key="3">
    <source>
        <dbReference type="ARBA" id="ARBA00007811"/>
    </source>
</evidence>
<protein>
    <recommendedName>
        <fullName evidence="4 14">Very-long-chain (3R)-3-hydroxyacyl-CoA dehydratase</fullName>
        <ecNumber evidence="4 14">4.2.1.134</ecNumber>
    </recommendedName>
</protein>
<dbReference type="CTD" id="9200"/>
<evidence type="ECO:0000256" key="6">
    <source>
        <dbReference type="ARBA" id="ARBA00022692"/>
    </source>
</evidence>
<keyword evidence="12 14" id="KW-0456">Lyase</keyword>
<dbReference type="KEGG" id="bvk:117230285"/>
<dbReference type="RefSeq" id="XP_033343454.1">
    <property type="nucleotide sequence ID" value="XM_033487563.1"/>
</dbReference>
<dbReference type="Pfam" id="PF04387">
    <property type="entry name" value="PTPLA"/>
    <property type="match status" value="1"/>
</dbReference>
<evidence type="ECO:0000256" key="5">
    <source>
        <dbReference type="ARBA" id="ARBA00022516"/>
    </source>
</evidence>
<dbReference type="UniPathway" id="UPA00094"/>
<dbReference type="GO" id="GO:0030148">
    <property type="term" value="P:sphingolipid biosynthetic process"/>
    <property type="evidence" value="ECO:0007669"/>
    <property type="project" value="TreeGrafter"/>
</dbReference>
<dbReference type="GeneID" id="117230285"/>
<dbReference type="GO" id="GO:0042761">
    <property type="term" value="P:very long-chain fatty acid biosynthetic process"/>
    <property type="evidence" value="ECO:0007669"/>
    <property type="project" value="TreeGrafter"/>
</dbReference>
<dbReference type="EC" id="4.2.1.134" evidence="4 14"/>
<comment type="catalytic activity">
    <reaction evidence="13 14">
        <text>a very-long-chain (3R)-3-hydroxyacyl-CoA = a very-long-chain (2E)-enoyl-CoA + H2O</text>
        <dbReference type="Rhea" id="RHEA:45812"/>
        <dbReference type="ChEBI" id="CHEBI:15377"/>
        <dbReference type="ChEBI" id="CHEBI:83728"/>
        <dbReference type="ChEBI" id="CHEBI:85440"/>
        <dbReference type="EC" id="4.2.1.134"/>
    </reaction>
</comment>
<proteinExistence type="inferred from homology"/>
<evidence type="ECO:0000256" key="12">
    <source>
        <dbReference type="ARBA" id="ARBA00023239"/>
    </source>
</evidence>
<evidence type="ECO:0000256" key="13">
    <source>
        <dbReference type="ARBA" id="ARBA00036671"/>
    </source>
</evidence>
<comment type="subcellular location">
    <subcellularLocation>
        <location evidence="14">Endoplasmic reticulum membrane</location>
        <topology evidence="14">Multi-pass membrane protein</topology>
    </subcellularLocation>
    <subcellularLocation>
        <location evidence="1">Membrane</location>
        <topology evidence="1">Multi-pass membrane protein</topology>
    </subcellularLocation>
</comment>
<keyword evidence="6 14" id="KW-0812">Transmembrane</keyword>
<feature type="transmembrane region" description="Helical" evidence="14">
    <location>
        <begin position="108"/>
        <end position="128"/>
    </location>
</feature>
<keyword evidence="11 14" id="KW-0275">Fatty acid biosynthesis</keyword>
<evidence type="ECO:0000313" key="15">
    <source>
        <dbReference type="Proteomes" id="UP000504631"/>
    </source>
</evidence>
<gene>
    <name evidence="16" type="primary">LOC117230285</name>
</gene>
<evidence type="ECO:0000256" key="9">
    <source>
        <dbReference type="ARBA" id="ARBA00023098"/>
    </source>
</evidence>
<keyword evidence="10 14" id="KW-0472">Membrane</keyword>
<evidence type="ECO:0000256" key="14">
    <source>
        <dbReference type="RuleBase" id="RU363109"/>
    </source>
</evidence>
<dbReference type="PANTHER" id="PTHR11035:SF3">
    <property type="entry name" value="VERY-LONG-CHAIN (3R)-3-HYDROXYACYL-COA DEHYDRATASE"/>
    <property type="match status" value="1"/>
</dbReference>
<dbReference type="GO" id="GO:0005789">
    <property type="term" value="C:endoplasmic reticulum membrane"/>
    <property type="evidence" value="ECO:0007669"/>
    <property type="project" value="UniProtKB-SubCell"/>
</dbReference>
<organism evidence="15 16">
    <name type="scientific">Bombus vosnesenskii</name>
    <dbReference type="NCBI Taxonomy" id="207650"/>
    <lineage>
        <taxon>Eukaryota</taxon>
        <taxon>Metazoa</taxon>
        <taxon>Ecdysozoa</taxon>
        <taxon>Arthropoda</taxon>
        <taxon>Hexapoda</taxon>
        <taxon>Insecta</taxon>
        <taxon>Pterygota</taxon>
        <taxon>Neoptera</taxon>
        <taxon>Endopterygota</taxon>
        <taxon>Hymenoptera</taxon>
        <taxon>Apocrita</taxon>
        <taxon>Aculeata</taxon>
        <taxon>Apoidea</taxon>
        <taxon>Anthophila</taxon>
        <taxon>Apidae</taxon>
        <taxon>Bombus</taxon>
        <taxon>Pyrobombus</taxon>
    </lineage>
</organism>
<evidence type="ECO:0000313" key="16">
    <source>
        <dbReference type="RefSeq" id="XP_033343454.1"/>
    </source>
</evidence>
<keyword evidence="15" id="KW-1185">Reference proteome</keyword>
<evidence type="ECO:0000256" key="8">
    <source>
        <dbReference type="ARBA" id="ARBA00022989"/>
    </source>
</evidence>
<dbReference type="AlphaFoldDB" id="A0A6J3JTA3"/>
<reference evidence="16" key="1">
    <citation type="submission" date="2025-08" db="UniProtKB">
        <authorList>
            <consortium name="RefSeq"/>
        </authorList>
    </citation>
    <scope>IDENTIFICATION</scope>
    <source>
        <tissue evidence="16">Muscle</tissue>
    </source>
</reference>
<evidence type="ECO:0000256" key="11">
    <source>
        <dbReference type="ARBA" id="ARBA00023160"/>
    </source>
</evidence>
<keyword evidence="7 14" id="KW-0276">Fatty acid metabolism</keyword>
<sequence length="228" mass="26436">MKSKKSNNVGLLYLKTYNLLQVFGWSYILYKFVVNDFSSTTEANLWQNVKWPVVIFQHAALLEIIHAATGLVKSNPVLTTFQVFSRIIVVSGVLLATPNNYAASSHGLPLAILAWSITEIIRYLFYYMNLNEFVPYFLTWLRYTLFIVLYPIGVTGELLCIYSAVNYANSHPEFWSYKLPNSWNFIFSYYFILITIMLSYIPLFPQLYLHMFAQRRKIIGGETSKKAN</sequence>
<keyword evidence="5 14" id="KW-0444">Lipid biosynthesis</keyword>
<accession>A0A6J3JTA3</accession>
<comment type="function">
    <text evidence="14">Catalyzes the third of the four reactions of the long-chain fatty acids elongation cycle. This endoplasmic reticulum-bound enzymatic process, allows the addition of two carbons to the chain of long- and very long-chain fatty acids/VLCFAs per cycle. This enzyme catalyzes the dehydration of the 3-hydroxyacyl-CoA intermediate into trans-2,3-enoyl-CoA, within each cycle of fatty acid elongation. Thereby, it participates to the production of VLCFAs of different chain lengths that are involved in multiple biological processes as precursors of membrane lipids and lipid mediators.</text>
</comment>
<dbReference type="PANTHER" id="PTHR11035">
    <property type="entry name" value="VERY-LONG-CHAIN (3R)-3-HYDROXYACYL-COA DEHYDRATASE"/>
    <property type="match status" value="1"/>
</dbReference>